<comment type="caution">
    <text evidence="1">The sequence shown here is derived from an EMBL/GenBank/DDBJ whole genome shotgun (WGS) entry which is preliminary data.</text>
</comment>
<proteinExistence type="predicted"/>
<dbReference type="EMBL" id="BPLR01000708">
    <property type="protein sequence ID" value="GIY96835.1"/>
    <property type="molecule type" value="Genomic_DNA"/>
</dbReference>
<name>A0AAV4XNY5_CAEEX</name>
<reference evidence="1 2" key="1">
    <citation type="submission" date="2021-06" db="EMBL/GenBank/DDBJ databases">
        <title>Caerostris extrusa draft genome.</title>
        <authorList>
            <person name="Kono N."/>
            <person name="Arakawa K."/>
        </authorList>
    </citation>
    <scope>NUCLEOTIDE SEQUENCE [LARGE SCALE GENOMIC DNA]</scope>
</reference>
<evidence type="ECO:0000313" key="2">
    <source>
        <dbReference type="Proteomes" id="UP001054945"/>
    </source>
</evidence>
<protein>
    <submittedName>
        <fullName evidence="1">Uncharacterized protein</fullName>
    </submittedName>
</protein>
<sequence length="100" mass="10574">MPLTHSLTLLIPADEGGRKVEVGVMRMMMMTAMPASECETQRLVGNGTLFQLPLHFGPNCDTDQLGVNFVGGDGGGGWAYDSSLSLSLSIYLSLSPTPQG</sequence>
<organism evidence="1 2">
    <name type="scientific">Caerostris extrusa</name>
    <name type="common">Bark spider</name>
    <name type="synonym">Caerostris bankana</name>
    <dbReference type="NCBI Taxonomy" id="172846"/>
    <lineage>
        <taxon>Eukaryota</taxon>
        <taxon>Metazoa</taxon>
        <taxon>Ecdysozoa</taxon>
        <taxon>Arthropoda</taxon>
        <taxon>Chelicerata</taxon>
        <taxon>Arachnida</taxon>
        <taxon>Araneae</taxon>
        <taxon>Araneomorphae</taxon>
        <taxon>Entelegynae</taxon>
        <taxon>Araneoidea</taxon>
        <taxon>Araneidae</taxon>
        <taxon>Caerostris</taxon>
    </lineage>
</organism>
<accession>A0AAV4XNY5</accession>
<keyword evidence="2" id="KW-1185">Reference proteome</keyword>
<dbReference type="Proteomes" id="UP001054945">
    <property type="component" value="Unassembled WGS sequence"/>
</dbReference>
<gene>
    <name evidence="1" type="ORF">CEXT_233091</name>
</gene>
<dbReference type="AlphaFoldDB" id="A0AAV4XNY5"/>
<evidence type="ECO:0000313" key="1">
    <source>
        <dbReference type="EMBL" id="GIY96835.1"/>
    </source>
</evidence>